<proteinExistence type="inferred from homology"/>
<evidence type="ECO:0000256" key="11">
    <source>
        <dbReference type="ARBA" id="ARBA00023170"/>
    </source>
</evidence>
<dbReference type="Pfam" id="PF13855">
    <property type="entry name" value="LRR_8"/>
    <property type="match status" value="2"/>
</dbReference>
<dbReference type="Proteomes" id="UP000288805">
    <property type="component" value="Unassembled WGS sequence"/>
</dbReference>
<evidence type="ECO:0000256" key="4">
    <source>
        <dbReference type="ARBA" id="ARBA00022475"/>
    </source>
</evidence>
<dbReference type="PRINTS" id="PR00019">
    <property type="entry name" value="LEURICHRPT"/>
</dbReference>
<keyword evidence="8" id="KW-0677">Repeat</keyword>
<evidence type="ECO:0000256" key="9">
    <source>
        <dbReference type="ARBA" id="ARBA00022989"/>
    </source>
</evidence>
<evidence type="ECO:0000256" key="3">
    <source>
        <dbReference type="ARBA" id="ARBA00009592"/>
    </source>
</evidence>
<feature type="transmembrane region" description="Helical" evidence="13">
    <location>
        <begin position="515"/>
        <end position="537"/>
    </location>
</feature>
<sequence length="571" mass="62552">MSHNKLQGPIPASLGTLQHLTSISLARNELNGSLPDSFGQLSELSYFDVSCNRLAGSLSEEHFSKLIRLNELHLGSNSFILNVSSNWIPPFQLFELGMNLCNLGPSFPTWLQSQKKVWDLDLSNASISRPIPLSNQYIQLLDLSNNFFSGPIPLSIGEFMPYLSFLSLSGNQIIGPVPPSIGHMRIAAVIDLSRNSLAGSIPWTLSNCSHLIVLDLGNNNLSGTIPQSFGSLRLLQSLHLRNNKLSGELPFSFCNLSNLETLDLSYNRLSGNIPAWVGAAFMKLRILNLSFNAFTGGLPFELSNLSSLHVLDLAGNHLSGSIPPTFGDLKAMDQEETINKYLLYGRLAGHYYEERLVVSTKGQILEYTKTLSLIVSMDLSNNKLSGEFPKKLTNLRGLVTLNLSSNCINCSIPENISGMRQLGSLDLSSNKLSGVIPRSMSSLSYLGYLNLSNNNLSGVIPFIGQITTFDASAFNGNPGLCGAPLVTKCEGENQDQGQSTIDQEEENDNGFIDEWFYLSVGLGFAVGILFPFFILAFKRSWCEAYFSFVDKIVNKLGLARRGATNGRNQRG</sequence>
<gene>
    <name evidence="14" type="primary">BRL2_3</name>
    <name evidence="14" type="ORF">CK203_021013</name>
</gene>
<keyword evidence="14" id="KW-0418">Kinase</keyword>
<keyword evidence="7" id="KW-0732">Signal</keyword>
<dbReference type="SUPFAM" id="SSF52058">
    <property type="entry name" value="L domain-like"/>
    <property type="match status" value="2"/>
</dbReference>
<name>A0A438JWR1_VITVI</name>
<evidence type="ECO:0000256" key="2">
    <source>
        <dbReference type="ARBA" id="ARBA00004479"/>
    </source>
</evidence>
<dbReference type="InterPro" id="IPR001611">
    <property type="entry name" value="Leu-rich_rpt"/>
</dbReference>
<evidence type="ECO:0000256" key="6">
    <source>
        <dbReference type="ARBA" id="ARBA00022692"/>
    </source>
</evidence>
<dbReference type="GO" id="GO:0009791">
    <property type="term" value="P:post-embryonic development"/>
    <property type="evidence" value="ECO:0007669"/>
    <property type="project" value="UniProtKB-ARBA"/>
</dbReference>
<keyword evidence="4" id="KW-1003">Cell membrane</keyword>
<dbReference type="Pfam" id="PF00560">
    <property type="entry name" value="LRR_1"/>
    <property type="match status" value="7"/>
</dbReference>
<dbReference type="InterPro" id="IPR032675">
    <property type="entry name" value="LRR_dom_sf"/>
</dbReference>
<evidence type="ECO:0000256" key="7">
    <source>
        <dbReference type="ARBA" id="ARBA00022729"/>
    </source>
</evidence>
<dbReference type="SMART" id="SM00369">
    <property type="entry name" value="LRR_TYP"/>
    <property type="match status" value="7"/>
</dbReference>
<dbReference type="PANTHER" id="PTHR27000">
    <property type="entry name" value="LEUCINE-RICH REPEAT RECEPTOR-LIKE PROTEIN KINASE FAMILY PROTEIN-RELATED"/>
    <property type="match status" value="1"/>
</dbReference>
<keyword evidence="10 13" id="KW-0472">Membrane</keyword>
<reference evidence="14 15" key="1">
    <citation type="journal article" date="2018" name="PLoS Genet.">
        <title>Population sequencing reveals clonal diversity and ancestral inbreeding in the grapevine cultivar Chardonnay.</title>
        <authorList>
            <person name="Roach M.J."/>
            <person name="Johnson D.L."/>
            <person name="Bohlmann J."/>
            <person name="van Vuuren H.J."/>
            <person name="Jones S.J."/>
            <person name="Pretorius I.S."/>
            <person name="Schmidt S.A."/>
            <person name="Borneman A.R."/>
        </authorList>
    </citation>
    <scope>NUCLEOTIDE SEQUENCE [LARGE SCALE GENOMIC DNA]</scope>
    <source>
        <strain evidence="15">cv. Chardonnay</strain>
        <tissue evidence="14">Leaf</tissue>
    </source>
</reference>
<keyword evidence="5" id="KW-0433">Leucine-rich repeat</keyword>
<organism evidence="14 15">
    <name type="scientific">Vitis vinifera</name>
    <name type="common">Grape</name>
    <dbReference type="NCBI Taxonomy" id="29760"/>
    <lineage>
        <taxon>Eukaryota</taxon>
        <taxon>Viridiplantae</taxon>
        <taxon>Streptophyta</taxon>
        <taxon>Embryophyta</taxon>
        <taxon>Tracheophyta</taxon>
        <taxon>Spermatophyta</taxon>
        <taxon>Magnoliopsida</taxon>
        <taxon>eudicotyledons</taxon>
        <taxon>Gunneridae</taxon>
        <taxon>Pentapetalae</taxon>
        <taxon>rosids</taxon>
        <taxon>Vitales</taxon>
        <taxon>Vitaceae</taxon>
        <taxon>Viteae</taxon>
        <taxon>Vitis</taxon>
    </lineage>
</organism>
<comment type="caution">
    <text evidence="14">The sequence shown here is derived from an EMBL/GenBank/DDBJ whole genome shotgun (WGS) entry which is preliminary data.</text>
</comment>
<evidence type="ECO:0000256" key="5">
    <source>
        <dbReference type="ARBA" id="ARBA00022614"/>
    </source>
</evidence>
<keyword evidence="6 13" id="KW-0812">Transmembrane</keyword>
<keyword evidence="14" id="KW-0808">Transferase</keyword>
<evidence type="ECO:0000313" key="14">
    <source>
        <dbReference type="EMBL" id="RVX13379.1"/>
    </source>
</evidence>
<keyword evidence="9 13" id="KW-1133">Transmembrane helix</keyword>
<evidence type="ECO:0000256" key="1">
    <source>
        <dbReference type="ARBA" id="ARBA00004236"/>
    </source>
</evidence>
<dbReference type="FunFam" id="3.80.10.10:FF:000213">
    <property type="entry name" value="Tyrosine-sulfated glycopeptide receptor 1"/>
    <property type="match status" value="1"/>
</dbReference>
<dbReference type="GO" id="GO:0016301">
    <property type="term" value="F:kinase activity"/>
    <property type="evidence" value="ECO:0007669"/>
    <property type="project" value="UniProtKB-KW"/>
</dbReference>
<dbReference type="FunFam" id="3.80.10.10:FF:000233">
    <property type="entry name" value="Leucine-rich repeat receptor-like protein kinase TDR"/>
    <property type="match status" value="1"/>
</dbReference>
<comment type="subcellular location">
    <subcellularLocation>
        <location evidence="1">Cell membrane</location>
    </subcellularLocation>
    <subcellularLocation>
        <location evidence="2">Membrane</location>
        <topology evidence="2">Single-pass type I membrane protein</topology>
    </subcellularLocation>
</comment>
<dbReference type="GO" id="GO:0005886">
    <property type="term" value="C:plasma membrane"/>
    <property type="evidence" value="ECO:0007669"/>
    <property type="project" value="UniProtKB-SubCell"/>
</dbReference>
<evidence type="ECO:0000256" key="10">
    <source>
        <dbReference type="ARBA" id="ARBA00023136"/>
    </source>
</evidence>
<dbReference type="PANTHER" id="PTHR27000:SF809">
    <property type="entry name" value="OS05G0170300 PROTEIN"/>
    <property type="match status" value="1"/>
</dbReference>
<comment type="similarity">
    <text evidence="3">Belongs to the RLP family.</text>
</comment>
<protein>
    <submittedName>
        <fullName evidence="14">Serine/threonine-protein kinase BRI1-like 2</fullName>
    </submittedName>
</protein>
<evidence type="ECO:0000256" key="8">
    <source>
        <dbReference type="ARBA" id="ARBA00022737"/>
    </source>
</evidence>
<evidence type="ECO:0000256" key="13">
    <source>
        <dbReference type="SAM" id="Phobius"/>
    </source>
</evidence>
<evidence type="ECO:0000313" key="15">
    <source>
        <dbReference type="Proteomes" id="UP000288805"/>
    </source>
</evidence>
<dbReference type="EMBL" id="QGNW01000024">
    <property type="protein sequence ID" value="RVX13379.1"/>
    <property type="molecule type" value="Genomic_DNA"/>
</dbReference>
<keyword evidence="11" id="KW-0675">Receptor</keyword>
<dbReference type="InterPro" id="IPR003591">
    <property type="entry name" value="Leu-rich_rpt_typical-subtyp"/>
</dbReference>
<dbReference type="Gene3D" id="3.80.10.10">
    <property type="entry name" value="Ribonuclease Inhibitor"/>
    <property type="match status" value="2"/>
</dbReference>
<dbReference type="AlphaFoldDB" id="A0A438JWR1"/>
<keyword evidence="12" id="KW-0325">Glycoprotein</keyword>
<accession>A0A438JWR1</accession>
<evidence type="ECO:0000256" key="12">
    <source>
        <dbReference type="ARBA" id="ARBA00023180"/>
    </source>
</evidence>